<reference evidence="4" key="1">
    <citation type="submission" date="2018-05" db="EMBL/GenBank/DDBJ databases">
        <authorList>
            <person name="Lanie J.A."/>
            <person name="Ng W.-L."/>
            <person name="Kazmierczak K.M."/>
            <person name="Andrzejewski T.M."/>
            <person name="Davidsen T.M."/>
            <person name="Wayne K.J."/>
            <person name="Tettelin H."/>
            <person name="Glass J.I."/>
            <person name="Rusch D."/>
            <person name="Podicherti R."/>
            <person name="Tsui H.-C.T."/>
            <person name="Winkler M.E."/>
        </authorList>
    </citation>
    <scope>NUCLEOTIDE SEQUENCE</scope>
</reference>
<gene>
    <name evidence="4" type="ORF">METZ01_LOCUS177189</name>
</gene>
<accession>A0A382CE14</accession>
<evidence type="ECO:0000256" key="2">
    <source>
        <dbReference type="ARBA" id="ARBA00023277"/>
    </source>
</evidence>
<sequence>MSDRKKVLITGTMGNLGTKIRCHLEEQGDYDLVLMSRNPKDDTAIIQADLSVYKDEWAVHFTDVDAIVHMAADPSPGATWQSLVRLNMDLLLNTFEAALAYGAKRFIFASSNHTMGGYKDQDETLKPDTPPHPGNPYGATKLMGERIGKNYAERHGLSFISLRIGWTQSGENRPGDHMGDWGKKMWLSNQDYCQVVEKAILAENVSFAVLNAMSDNSGMKWDLSETRRVLGYQPMDNAYAPEWK</sequence>
<organism evidence="4">
    <name type="scientific">marine metagenome</name>
    <dbReference type="NCBI Taxonomy" id="408172"/>
    <lineage>
        <taxon>unclassified sequences</taxon>
        <taxon>metagenomes</taxon>
        <taxon>ecological metagenomes</taxon>
    </lineage>
</organism>
<evidence type="ECO:0000256" key="1">
    <source>
        <dbReference type="ARBA" id="ARBA00022857"/>
    </source>
</evidence>
<feature type="domain" description="NAD-dependent epimerase/dehydratase" evidence="3">
    <location>
        <begin position="7"/>
        <end position="164"/>
    </location>
</feature>
<protein>
    <recommendedName>
        <fullName evidence="3">NAD-dependent epimerase/dehydratase domain-containing protein</fullName>
    </recommendedName>
</protein>
<keyword evidence="2" id="KW-0119">Carbohydrate metabolism</keyword>
<dbReference type="AlphaFoldDB" id="A0A382CE14"/>
<dbReference type="Pfam" id="PF01370">
    <property type="entry name" value="Epimerase"/>
    <property type="match status" value="1"/>
</dbReference>
<dbReference type="SUPFAM" id="SSF51735">
    <property type="entry name" value="NAD(P)-binding Rossmann-fold domains"/>
    <property type="match status" value="1"/>
</dbReference>
<dbReference type="InterPro" id="IPR036291">
    <property type="entry name" value="NAD(P)-bd_dom_sf"/>
</dbReference>
<dbReference type="PANTHER" id="PTHR43103:SF3">
    <property type="entry name" value="ADP-L-GLYCERO-D-MANNO-HEPTOSE-6-EPIMERASE"/>
    <property type="match status" value="1"/>
</dbReference>
<dbReference type="CDD" id="cd08946">
    <property type="entry name" value="SDR_e"/>
    <property type="match status" value="1"/>
</dbReference>
<keyword evidence="1" id="KW-0521">NADP</keyword>
<dbReference type="Gene3D" id="3.40.50.720">
    <property type="entry name" value="NAD(P)-binding Rossmann-like Domain"/>
    <property type="match status" value="1"/>
</dbReference>
<name>A0A382CE14_9ZZZZ</name>
<evidence type="ECO:0000259" key="3">
    <source>
        <dbReference type="Pfam" id="PF01370"/>
    </source>
</evidence>
<dbReference type="InterPro" id="IPR001509">
    <property type="entry name" value="Epimerase_deHydtase"/>
</dbReference>
<proteinExistence type="predicted"/>
<evidence type="ECO:0000313" key="4">
    <source>
        <dbReference type="EMBL" id="SVB24335.1"/>
    </source>
</evidence>
<dbReference type="EMBL" id="UINC01034072">
    <property type="protein sequence ID" value="SVB24335.1"/>
    <property type="molecule type" value="Genomic_DNA"/>
</dbReference>
<dbReference type="PANTHER" id="PTHR43103">
    <property type="entry name" value="NUCLEOSIDE-DIPHOSPHATE-SUGAR EPIMERASE"/>
    <property type="match status" value="1"/>
</dbReference>